<proteinExistence type="predicted"/>
<protein>
    <submittedName>
        <fullName evidence="1">Uncharacterized protein</fullName>
    </submittedName>
</protein>
<dbReference type="EMBL" id="LKTM01000049">
    <property type="protein sequence ID" value="KQH80020.1"/>
    <property type="molecule type" value="Genomic_DNA"/>
</dbReference>
<dbReference type="AlphaFoldDB" id="A0A0Q2XFK9"/>
<evidence type="ECO:0000313" key="2">
    <source>
        <dbReference type="Proteomes" id="UP000051677"/>
    </source>
</evidence>
<reference evidence="1 2" key="1">
    <citation type="submission" date="2015-10" db="EMBL/GenBank/DDBJ databases">
        <title>Mycobacterium gordonae draft genome assembly.</title>
        <authorList>
            <person name="Ustinova V."/>
            <person name="Smirnova T."/>
            <person name="Blagodatskikh K."/>
            <person name="Varlamov D."/>
            <person name="Larionova E."/>
            <person name="Chernousova L."/>
        </authorList>
    </citation>
    <scope>NUCLEOTIDE SEQUENCE [LARGE SCALE GENOMIC DNA]</scope>
    <source>
        <strain evidence="1 2">CTRI 14-8773</strain>
    </source>
</reference>
<name>A0A0Q2XFK9_MYCGO</name>
<sequence>MRQFADRGRKVKAVASDTAMARLRGRHAREIDRLFREFLKLHPTIDPHLSDGLWMTDEQDAVWRAFTADEDARFKRERAALAAQLRAERARE</sequence>
<organism evidence="1 2">
    <name type="scientific">Mycobacterium gordonae</name>
    <dbReference type="NCBI Taxonomy" id="1778"/>
    <lineage>
        <taxon>Bacteria</taxon>
        <taxon>Bacillati</taxon>
        <taxon>Actinomycetota</taxon>
        <taxon>Actinomycetes</taxon>
        <taxon>Mycobacteriales</taxon>
        <taxon>Mycobacteriaceae</taxon>
        <taxon>Mycobacterium</taxon>
    </lineage>
</organism>
<gene>
    <name evidence="1" type="ORF">AO501_33905</name>
</gene>
<accession>A0A0Q2XFK9</accession>
<dbReference type="Proteomes" id="UP000051677">
    <property type="component" value="Unassembled WGS sequence"/>
</dbReference>
<evidence type="ECO:0000313" key="1">
    <source>
        <dbReference type="EMBL" id="KQH80020.1"/>
    </source>
</evidence>
<comment type="caution">
    <text evidence="1">The sequence shown here is derived from an EMBL/GenBank/DDBJ whole genome shotgun (WGS) entry which is preliminary data.</text>
</comment>